<proteinExistence type="predicted"/>
<dbReference type="Pfam" id="PF00383">
    <property type="entry name" value="dCMP_cyt_deam_1"/>
    <property type="match status" value="1"/>
</dbReference>
<comment type="caution">
    <text evidence="4">The sequence shown here is derived from an EMBL/GenBank/DDBJ whole genome shotgun (WGS) entry which is preliminary data.</text>
</comment>
<keyword evidence="2" id="KW-0862">Zinc</keyword>
<dbReference type="SUPFAM" id="SSF53927">
    <property type="entry name" value="Cytidine deaminase-like"/>
    <property type="match status" value="1"/>
</dbReference>
<name>A0ABN8NX29_9CNID</name>
<sequence>MSSYKPTEEEKERFMSRAIELSDEGPSNGHGGPFGAVIVKGGKIIGEGYNRESIDCDPTAHGEMTAIRQASKNIKSCDLSGSEIYTSCEPCSMCTSAIWLCRLDRVYYGNRLSDTQDIMDLTPLVKDVATPIDQRSTPGEQIKSKSRQAKDVIIKWANNPNLNEYLLTKMKDEKAQ</sequence>
<keyword evidence="1" id="KW-0479">Metal-binding</keyword>
<dbReference type="PROSITE" id="PS51747">
    <property type="entry name" value="CYT_DCMP_DEAMINASES_2"/>
    <property type="match status" value="1"/>
</dbReference>
<evidence type="ECO:0000259" key="3">
    <source>
        <dbReference type="PROSITE" id="PS51747"/>
    </source>
</evidence>
<dbReference type="PROSITE" id="PS00903">
    <property type="entry name" value="CYT_DCMP_DEAMINASES_1"/>
    <property type="match status" value="1"/>
</dbReference>
<evidence type="ECO:0000256" key="2">
    <source>
        <dbReference type="ARBA" id="ARBA00022833"/>
    </source>
</evidence>
<keyword evidence="5" id="KW-1185">Reference proteome</keyword>
<evidence type="ECO:0000313" key="5">
    <source>
        <dbReference type="Proteomes" id="UP001159405"/>
    </source>
</evidence>
<gene>
    <name evidence="4" type="ORF">PLOB_00031904</name>
</gene>
<evidence type="ECO:0000256" key="1">
    <source>
        <dbReference type="ARBA" id="ARBA00022723"/>
    </source>
</evidence>
<dbReference type="InterPro" id="IPR016193">
    <property type="entry name" value="Cytidine_deaminase-like"/>
</dbReference>
<evidence type="ECO:0000313" key="4">
    <source>
        <dbReference type="EMBL" id="CAH3125550.1"/>
    </source>
</evidence>
<dbReference type="EMBL" id="CALNXK010000041">
    <property type="protein sequence ID" value="CAH3125550.1"/>
    <property type="molecule type" value="Genomic_DNA"/>
</dbReference>
<accession>A0ABN8NX29</accession>
<dbReference type="PANTHER" id="PTHR11079:SF161">
    <property type="entry name" value="CMP_DCMP-TYPE DEAMINASE DOMAIN-CONTAINING PROTEIN"/>
    <property type="match status" value="1"/>
</dbReference>
<organism evidence="4 5">
    <name type="scientific">Porites lobata</name>
    <dbReference type="NCBI Taxonomy" id="104759"/>
    <lineage>
        <taxon>Eukaryota</taxon>
        <taxon>Metazoa</taxon>
        <taxon>Cnidaria</taxon>
        <taxon>Anthozoa</taxon>
        <taxon>Hexacorallia</taxon>
        <taxon>Scleractinia</taxon>
        <taxon>Fungiina</taxon>
        <taxon>Poritidae</taxon>
        <taxon>Porites</taxon>
    </lineage>
</organism>
<dbReference type="PANTHER" id="PTHR11079">
    <property type="entry name" value="CYTOSINE DEAMINASE FAMILY MEMBER"/>
    <property type="match status" value="1"/>
</dbReference>
<dbReference type="CDD" id="cd01285">
    <property type="entry name" value="nucleoside_deaminase"/>
    <property type="match status" value="1"/>
</dbReference>
<protein>
    <recommendedName>
        <fullName evidence="3">CMP/dCMP-type deaminase domain-containing protein</fullName>
    </recommendedName>
</protein>
<feature type="domain" description="CMP/dCMP-type deaminase" evidence="3">
    <location>
        <begin position="9"/>
        <end position="132"/>
    </location>
</feature>
<dbReference type="Proteomes" id="UP001159405">
    <property type="component" value="Unassembled WGS sequence"/>
</dbReference>
<dbReference type="Gene3D" id="3.40.140.10">
    <property type="entry name" value="Cytidine Deaminase, domain 2"/>
    <property type="match status" value="1"/>
</dbReference>
<dbReference type="InterPro" id="IPR002125">
    <property type="entry name" value="CMP_dCMP_dom"/>
</dbReference>
<dbReference type="InterPro" id="IPR016192">
    <property type="entry name" value="APOBEC/CMP_deaminase_Zn-bd"/>
</dbReference>
<reference evidence="4 5" key="1">
    <citation type="submission" date="2022-05" db="EMBL/GenBank/DDBJ databases">
        <authorList>
            <consortium name="Genoscope - CEA"/>
            <person name="William W."/>
        </authorList>
    </citation>
    <scope>NUCLEOTIDE SEQUENCE [LARGE SCALE GENOMIC DNA]</scope>
</reference>